<keyword evidence="1" id="KW-1133">Transmembrane helix</keyword>
<evidence type="ECO:0000313" key="3">
    <source>
        <dbReference type="Proteomes" id="UP000235672"/>
    </source>
</evidence>
<evidence type="ECO:0000313" key="2">
    <source>
        <dbReference type="EMBL" id="PMD19190.1"/>
    </source>
</evidence>
<dbReference type="EMBL" id="KZ613490">
    <property type="protein sequence ID" value="PMD19190.1"/>
    <property type="molecule type" value="Genomic_DNA"/>
</dbReference>
<keyword evidence="1" id="KW-0812">Transmembrane</keyword>
<accession>A0A2J6PYR3</accession>
<protein>
    <submittedName>
        <fullName evidence="2">Uncharacterized protein</fullName>
    </submittedName>
</protein>
<name>A0A2J6PYR3_9HELO</name>
<keyword evidence="3" id="KW-1185">Reference proteome</keyword>
<keyword evidence="1" id="KW-0472">Membrane</keyword>
<gene>
    <name evidence="2" type="ORF">NA56DRAFT_647278</name>
</gene>
<feature type="transmembrane region" description="Helical" evidence="1">
    <location>
        <begin position="379"/>
        <end position="404"/>
    </location>
</feature>
<organism evidence="2 3">
    <name type="scientific">Hyaloscypha hepaticicola</name>
    <dbReference type="NCBI Taxonomy" id="2082293"/>
    <lineage>
        <taxon>Eukaryota</taxon>
        <taxon>Fungi</taxon>
        <taxon>Dikarya</taxon>
        <taxon>Ascomycota</taxon>
        <taxon>Pezizomycotina</taxon>
        <taxon>Leotiomycetes</taxon>
        <taxon>Helotiales</taxon>
        <taxon>Hyaloscyphaceae</taxon>
        <taxon>Hyaloscypha</taxon>
    </lineage>
</organism>
<dbReference type="AlphaFoldDB" id="A0A2J6PYR3"/>
<sequence>MFQSTLKMKVDEDMEQTLMWERNLYCGRDRLNQWTPPVAERILKSFWNINIEGRHDVIHQRNEPDYAHRYDPFFRNFEKECQDLIDQREGRWACKTYEQLFDLLGFLRKNLRKNRKECLAYFDKDEYAECTVQDKHDMIDLVVLLWLRVDVTKERHPGQGPCAKQVWDDEASLETIIERQFPKCPVADYTTRKPNWTRYLRAWSLTKCQYFRVRWTNRLEDHLFLDPYQEPPELWIFHWATFLEEFSNPQNPDFQLFPIGLLQETKDTLALLLPFLDSRSTSWFNKETNSSTDVEGRRLFDRFWFKRENGTLSGDQGTKLLDQRASQQPIPLGVNLVSHYKYWGERLDIVQTAYEESEPVSFFQWRHDDRRNVKSYEKWLAFLGVTIAVALGVLNLMLTALQVWGSL</sequence>
<reference evidence="2 3" key="1">
    <citation type="submission" date="2016-05" db="EMBL/GenBank/DDBJ databases">
        <title>A degradative enzymes factory behind the ericoid mycorrhizal symbiosis.</title>
        <authorList>
            <consortium name="DOE Joint Genome Institute"/>
            <person name="Martino E."/>
            <person name="Morin E."/>
            <person name="Grelet G."/>
            <person name="Kuo A."/>
            <person name="Kohler A."/>
            <person name="Daghino S."/>
            <person name="Barry K."/>
            <person name="Choi C."/>
            <person name="Cichocki N."/>
            <person name="Clum A."/>
            <person name="Copeland A."/>
            <person name="Hainaut M."/>
            <person name="Haridas S."/>
            <person name="Labutti K."/>
            <person name="Lindquist E."/>
            <person name="Lipzen A."/>
            <person name="Khouja H.-R."/>
            <person name="Murat C."/>
            <person name="Ohm R."/>
            <person name="Olson A."/>
            <person name="Spatafora J."/>
            <person name="Veneault-Fourrey C."/>
            <person name="Henrissat B."/>
            <person name="Grigoriev I."/>
            <person name="Martin F."/>
            <person name="Perotto S."/>
        </authorList>
    </citation>
    <scope>NUCLEOTIDE SEQUENCE [LARGE SCALE GENOMIC DNA]</scope>
    <source>
        <strain evidence="2 3">UAMH 7357</strain>
    </source>
</reference>
<dbReference type="OrthoDB" id="5428890at2759"/>
<proteinExistence type="predicted"/>
<feature type="non-terminal residue" evidence="2">
    <location>
        <position position="407"/>
    </location>
</feature>
<evidence type="ECO:0000256" key="1">
    <source>
        <dbReference type="SAM" id="Phobius"/>
    </source>
</evidence>
<dbReference type="Proteomes" id="UP000235672">
    <property type="component" value="Unassembled WGS sequence"/>
</dbReference>